<organism evidence="3 4">
    <name type="scientific">Geotrichum candidum</name>
    <name type="common">Oospora lactis</name>
    <name type="synonym">Dipodascus geotrichum</name>
    <dbReference type="NCBI Taxonomy" id="1173061"/>
    <lineage>
        <taxon>Eukaryota</taxon>
        <taxon>Fungi</taxon>
        <taxon>Dikarya</taxon>
        <taxon>Ascomycota</taxon>
        <taxon>Saccharomycotina</taxon>
        <taxon>Dipodascomycetes</taxon>
        <taxon>Dipodascales</taxon>
        <taxon>Dipodascaceae</taxon>
        <taxon>Geotrichum</taxon>
    </lineage>
</organism>
<evidence type="ECO:0000256" key="2">
    <source>
        <dbReference type="SAM" id="Phobius"/>
    </source>
</evidence>
<keyword evidence="2" id="KW-0472">Membrane</keyword>
<dbReference type="Proteomes" id="UP000242525">
    <property type="component" value="Unassembled WGS sequence"/>
</dbReference>
<protein>
    <submittedName>
        <fullName evidence="3">Uncharacterized protein</fullName>
    </submittedName>
</protein>
<keyword evidence="2" id="KW-1133">Transmembrane helix</keyword>
<feature type="region of interest" description="Disordered" evidence="1">
    <location>
        <begin position="282"/>
        <end position="313"/>
    </location>
</feature>
<evidence type="ECO:0000313" key="4">
    <source>
        <dbReference type="Proteomes" id="UP000242525"/>
    </source>
</evidence>
<comment type="caution">
    <text evidence="3">The sequence shown here is derived from an EMBL/GenBank/DDBJ whole genome shotgun (WGS) entry which is preliminary data.</text>
</comment>
<feature type="compositionally biased region" description="Acidic residues" evidence="1">
    <location>
        <begin position="296"/>
        <end position="313"/>
    </location>
</feature>
<name>A0A0J9X487_GEOCN</name>
<sequence>MLTELLTTLESSQKELISCIIHTTNTRVSAQRLSYRLDSDTFHHYNNSNSREELKLSRINVQNWIRNIHQQILALSTATPASLQPSSPEYGEVGLLCQNVSEIILLLEQVRKDLKETCNDYCAFITGQYQSINKYILPADIKLFISYPEKPFLLPKLDNSRPATEANELQNPIIKTIVTEILYRRQDLHLILDTLRLIDIVSPSVKLIERELSVKLTCMSRTSSRSSLFQKYSGAINGNSSDSSDDSDEEQDLILSTSGGYPKRSLYQRIKNVFLGSSNSKRIGSSSGSYQKTATSDEDDEADEDGLRDDSDEEEEKLMGGLEVQLRPAELRARKKRMLLIIWAVIMLLIFITLIGVMCY</sequence>
<dbReference type="AlphaFoldDB" id="A0A0J9X487"/>
<proteinExistence type="predicted"/>
<keyword evidence="2" id="KW-0812">Transmembrane</keyword>
<keyword evidence="4" id="KW-1185">Reference proteome</keyword>
<dbReference type="EMBL" id="CCBN010000002">
    <property type="protein sequence ID" value="CDO51938.1"/>
    <property type="molecule type" value="Genomic_DNA"/>
</dbReference>
<evidence type="ECO:0000256" key="1">
    <source>
        <dbReference type="SAM" id="MobiDB-lite"/>
    </source>
</evidence>
<accession>A0A0J9X487</accession>
<reference evidence="3" key="1">
    <citation type="submission" date="2014-03" db="EMBL/GenBank/DDBJ databases">
        <authorList>
            <person name="Casaregola S."/>
        </authorList>
    </citation>
    <scope>NUCLEOTIDE SEQUENCE [LARGE SCALE GENOMIC DNA]</scope>
    <source>
        <strain evidence="3">CLIB 918</strain>
    </source>
</reference>
<evidence type="ECO:0000313" key="3">
    <source>
        <dbReference type="EMBL" id="CDO51938.1"/>
    </source>
</evidence>
<gene>
    <name evidence="3" type="ORF">BN980_GECA02s03299g</name>
</gene>
<feature type="transmembrane region" description="Helical" evidence="2">
    <location>
        <begin position="338"/>
        <end position="358"/>
    </location>
</feature>